<dbReference type="SMART" id="SM00342">
    <property type="entry name" value="HTH_ARAC"/>
    <property type="match status" value="1"/>
</dbReference>
<name>A0A9X4KFX4_9BACL</name>
<dbReference type="InterPro" id="IPR009057">
    <property type="entry name" value="Homeodomain-like_sf"/>
</dbReference>
<dbReference type="InterPro" id="IPR050204">
    <property type="entry name" value="AraC_XylS_family_regulators"/>
</dbReference>
<dbReference type="EMBL" id="JAPDHZ010000002">
    <property type="protein sequence ID" value="MDG0791293.1"/>
    <property type="molecule type" value="Genomic_DNA"/>
</dbReference>
<evidence type="ECO:0000256" key="3">
    <source>
        <dbReference type="ARBA" id="ARBA00023163"/>
    </source>
</evidence>
<accession>A0A9X4KFX4</accession>
<dbReference type="PROSITE" id="PS01124">
    <property type="entry name" value="HTH_ARAC_FAMILY_2"/>
    <property type="match status" value="1"/>
</dbReference>
<feature type="domain" description="HTH araC/xylS-type" evidence="4">
    <location>
        <begin position="1"/>
        <end position="96"/>
    </location>
</feature>
<dbReference type="Proteomes" id="UP001153387">
    <property type="component" value="Unassembled WGS sequence"/>
</dbReference>
<dbReference type="SUPFAM" id="SSF46689">
    <property type="entry name" value="Homeodomain-like"/>
    <property type="match status" value="2"/>
</dbReference>
<dbReference type="InterPro" id="IPR018062">
    <property type="entry name" value="HTH_AraC-typ_CS"/>
</dbReference>
<dbReference type="Pfam" id="PF12833">
    <property type="entry name" value="HTH_18"/>
    <property type="match status" value="1"/>
</dbReference>
<keyword evidence="6" id="KW-1185">Reference proteome</keyword>
<dbReference type="Gene3D" id="1.10.10.60">
    <property type="entry name" value="Homeodomain-like"/>
    <property type="match status" value="2"/>
</dbReference>
<dbReference type="PRINTS" id="PR00032">
    <property type="entry name" value="HTHARAC"/>
</dbReference>
<dbReference type="PANTHER" id="PTHR46796">
    <property type="entry name" value="HTH-TYPE TRANSCRIPTIONAL ACTIVATOR RHAS-RELATED"/>
    <property type="match status" value="1"/>
</dbReference>
<dbReference type="RefSeq" id="WP_277565054.1">
    <property type="nucleotide sequence ID" value="NZ_JAPDHZ010000002.1"/>
</dbReference>
<organism evidence="5 6">
    <name type="scientific">Cohnella ginsengisoli</name>
    <dbReference type="NCBI Taxonomy" id="425004"/>
    <lineage>
        <taxon>Bacteria</taxon>
        <taxon>Bacillati</taxon>
        <taxon>Bacillota</taxon>
        <taxon>Bacilli</taxon>
        <taxon>Bacillales</taxon>
        <taxon>Paenibacillaceae</taxon>
        <taxon>Cohnella</taxon>
    </lineage>
</organism>
<keyword evidence="1" id="KW-0805">Transcription regulation</keyword>
<keyword evidence="2" id="KW-0238">DNA-binding</keyword>
<dbReference type="PROSITE" id="PS00041">
    <property type="entry name" value="HTH_ARAC_FAMILY_1"/>
    <property type="match status" value="1"/>
</dbReference>
<evidence type="ECO:0000256" key="2">
    <source>
        <dbReference type="ARBA" id="ARBA00023125"/>
    </source>
</evidence>
<dbReference type="AlphaFoldDB" id="A0A9X4KFX4"/>
<proteinExistence type="predicted"/>
<evidence type="ECO:0000313" key="5">
    <source>
        <dbReference type="EMBL" id="MDG0791293.1"/>
    </source>
</evidence>
<keyword evidence="3" id="KW-0804">Transcription</keyword>
<reference evidence="5 6" key="1">
    <citation type="submission" date="2022-10" db="EMBL/GenBank/DDBJ databases">
        <title>Comparative genomic analysis of Cohnella hashimotonis sp. nov., isolated from the International Space Station.</title>
        <authorList>
            <person name="Simpson A."/>
            <person name="Venkateswaran K."/>
        </authorList>
    </citation>
    <scope>NUCLEOTIDE SEQUENCE [LARGE SCALE GENOMIC DNA]</scope>
    <source>
        <strain evidence="5 6">DSM 18997</strain>
    </source>
</reference>
<evidence type="ECO:0000259" key="4">
    <source>
        <dbReference type="PROSITE" id="PS01124"/>
    </source>
</evidence>
<protein>
    <submittedName>
        <fullName evidence="5">Helix-turn-helix transcriptional regulator</fullName>
    </submittedName>
</protein>
<comment type="caution">
    <text evidence="5">The sequence shown here is derived from an EMBL/GenBank/DDBJ whole genome shotgun (WGS) entry which is preliminary data.</text>
</comment>
<evidence type="ECO:0000256" key="1">
    <source>
        <dbReference type="ARBA" id="ARBA00023015"/>
    </source>
</evidence>
<evidence type="ECO:0000313" key="6">
    <source>
        <dbReference type="Proteomes" id="UP001153387"/>
    </source>
</evidence>
<dbReference type="PANTHER" id="PTHR46796:SF7">
    <property type="entry name" value="ARAC FAMILY TRANSCRIPTIONAL REGULATOR"/>
    <property type="match status" value="1"/>
</dbReference>
<sequence length="104" mass="11818">MKRIAQDPAKRWTVPELAASINVSESHLFRLFREIAGEAPATFVERTRIEHARRLLIDSDASVTSLSMDLGFKTSQHFATVFKRYTGVSPRSWRLQASINCPIE</sequence>
<dbReference type="GO" id="GO:0003700">
    <property type="term" value="F:DNA-binding transcription factor activity"/>
    <property type="evidence" value="ECO:0007669"/>
    <property type="project" value="InterPro"/>
</dbReference>
<dbReference type="InterPro" id="IPR020449">
    <property type="entry name" value="Tscrpt_reg_AraC-type_HTH"/>
</dbReference>
<gene>
    <name evidence="5" type="ORF">OMP38_10720</name>
</gene>
<dbReference type="InterPro" id="IPR018060">
    <property type="entry name" value="HTH_AraC"/>
</dbReference>
<dbReference type="GO" id="GO:0043565">
    <property type="term" value="F:sequence-specific DNA binding"/>
    <property type="evidence" value="ECO:0007669"/>
    <property type="project" value="InterPro"/>
</dbReference>